<dbReference type="Proteomes" id="UP000186817">
    <property type="component" value="Unassembled WGS sequence"/>
</dbReference>
<dbReference type="OrthoDB" id="10055769at2759"/>
<evidence type="ECO:0000313" key="3">
    <source>
        <dbReference type="EMBL" id="OLP73880.1"/>
    </source>
</evidence>
<dbReference type="AlphaFoldDB" id="A0A1Q9BTE0"/>
<gene>
    <name evidence="3" type="ORF">AK812_SmicGene46738</name>
</gene>
<comment type="caution">
    <text evidence="3">The sequence shown here is derived from an EMBL/GenBank/DDBJ whole genome shotgun (WGS) entry which is preliminary data.</text>
</comment>
<dbReference type="Pfam" id="PF05183">
    <property type="entry name" value="RdRP"/>
    <property type="match status" value="1"/>
</dbReference>
<keyword evidence="4" id="KW-1185">Reference proteome</keyword>
<comment type="similarity">
    <text evidence="1">Belongs to the RdRP family.</text>
</comment>
<keyword evidence="1" id="KW-0548">Nucleotidyltransferase</keyword>
<protein>
    <recommendedName>
        <fullName evidence="1">RNA-dependent RNA polymerase</fullName>
        <ecNumber evidence="1">2.7.7.48</ecNumber>
    </recommendedName>
</protein>
<dbReference type="EC" id="2.7.7.48" evidence="1"/>
<proteinExistence type="inferred from homology"/>
<dbReference type="GO" id="GO:0003968">
    <property type="term" value="F:RNA-directed RNA polymerase activity"/>
    <property type="evidence" value="ECO:0007669"/>
    <property type="project" value="UniProtKB-KW"/>
</dbReference>
<accession>A0A1Q9BTE0</accession>
<feature type="domain" description="RDRP core" evidence="2">
    <location>
        <begin position="131"/>
        <end position="223"/>
    </location>
</feature>
<keyword evidence="1" id="KW-0808">Transferase</keyword>
<dbReference type="GO" id="GO:0003723">
    <property type="term" value="F:RNA binding"/>
    <property type="evidence" value="ECO:0007669"/>
    <property type="project" value="UniProtKB-KW"/>
</dbReference>
<evidence type="ECO:0000313" key="4">
    <source>
        <dbReference type="Proteomes" id="UP000186817"/>
    </source>
</evidence>
<name>A0A1Q9BTE0_SYMMI</name>
<organism evidence="3 4">
    <name type="scientific">Symbiodinium microadriaticum</name>
    <name type="common">Dinoflagellate</name>
    <name type="synonym">Zooxanthella microadriatica</name>
    <dbReference type="NCBI Taxonomy" id="2951"/>
    <lineage>
        <taxon>Eukaryota</taxon>
        <taxon>Sar</taxon>
        <taxon>Alveolata</taxon>
        <taxon>Dinophyceae</taxon>
        <taxon>Suessiales</taxon>
        <taxon>Symbiodiniaceae</taxon>
        <taxon>Symbiodinium</taxon>
    </lineage>
</organism>
<keyword evidence="1" id="KW-0696">RNA-directed RNA polymerase</keyword>
<evidence type="ECO:0000259" key="2">
    <source>
        <dbReference type="Pfam" id="PF05183"/>
    </source>
</evidence>
<keyword evidence="1" id="KW-0694">RNA-binding</keyword>
<dbReference type="EMBL" id="LSRX01004600">
    <property type="protein sequence ID" value="OLP73880.1"/>
    <property type="molecule type" value="Genomic_DNA"/>
</dbReference>
<sequence length="298" mass="33083">MGCKVAKPHSQNKAAQAVAFIPIDMVPTGVIVASQNTDRGVKVTRLTTSQISRPDPVDTYGVPQHRAAVRYVETIEDTSPLSTLRLVQRMESPWELRTNEALLRGGRRFLAEVYRQQEKPHLPLKGFVAGFFAVPDIWNVLGPRKCIVIVDGQLLQGPVAVWRTPLMLPQDIEAWEAVDLPSPVDMRFLPDNCIICSCQGLGELALAGGDYDGDVVMVSTDELSRNDKEPCPTLLSYINYCRKVPTRSLRGNTCAMAERAQLAAWRAKYPLKKRMLHAYRLGGVAHAAYDAPRKYAAE</sequence>
<comment type="catalytic activity">
    <reaction evidence="1">
        <text>RNA(n) + a ribonucleoside 5'-triphosphate = RNA(n+1) + diphosphate</text>
        <dbReference type="Rhea" id="RHEA:21248"/>
        <dbReference type="Rhea" id="RHEA-COMP:14527"/>
        <dbReference type="Rhea" id="RHEA-COMP:17342"/>
        <dbReference type="ChEBI" id="CHEBI:33019"/>
        <dbReference type="ChEBI" id="CHEBI:61557"/>
        <dbReference type="ChEBI" id="CHEBI:140395"/>
        <dbReference type="EC" id="2.7.7.48"/>
    </reaction>
</comment>
<reference evidence="3 4" key="1">
    <citation type="submission" date="2016-02" db="EMBL/GenBank/DDBJ databases">
        <title>Genome analysis of coral dinoflagellate symbionts highlights evolutionary adaptations to a symbiotic lifestyle.</title>
        <authorList>
            <person name="Aranda M."/>
            <person name="Li Y."/>
            <person name="Liew Y.J."/>
            <person name="Baumgarten S."/>
            <person name="Simakov O."/>
            <person name="Wilson M."/>
            <person name="Piel J."/>
            <person name="Ashoor H."/>
            <person name="Bougouffa S."/>
            <person name="Bajic V.B."/>
            <person name="Ryu T."/>
            <person name="Ravasi T."/>
            <person name="Bayer T."/>
            <person name="Micklem G."/>
            <person name="Kim H."/>
            <person name="Bhak J."/>
            <person name="Lajeunesse T.C."/>
            <person name="Voolstra C.R."/>
        </authorList>
    </citation>
    <scope>NUCLEOTIDE SEQUENCE [LARGE SCALE GENOMIC DNA]</scope>
    <source>
        <strain evidence="3 4">CCMP2467</strain>
    </source>
</reference>
<feature type="non-terminal residue" evidence="3">
    <location>
        <position position="298"/>
    </location>
</feature>
<dbReference type="InterPro" id="IPR057596">
    <property type="entry name" value="RDRP_core"/>
</dbReference>
<evidence type="ECO:0000256" key="1">
    <source>
        <dbReference type="RuleBase" id="RU363098"/>
    </source>
</evidence>